<keyword evidence="1" id="KW-0812">Transmembrane</keyword>
<reference evidence="2 3" key="1">
    <citation type="submission" date="2024-11" db="EMBL/GenBank/DDBJ databases">
        <title>Chromosome-level genome assembly of Eucalyptus globulus Labill. provides insights into its genome evolution.</title>
        <authorList>
            <person name="Li X."/>
        </authorList>
    </citation>
    <scope>NUCLEOTIDE SEQUENCE [LARGE SCALE GENOMIC DNA]</scope>
    <source>
        <strain evidence="2">CL2024</strain>
        <tissue evidence="2">Fresh tender leaves</tissue>
    </source>
</reference>
<proteinExistence type="predicted"/>
<evidence type="ECO:0000313" key="3">
    <source>
        <dbReference type="Proteomes" id="UP001634007"/>
    </source>
</evidence>
<organism evidence="2 3">
    <name type="scientific">Eucalyptus globulus</name>
    <name type="common">Tasmanian blue gum</name>
    <dbReference type="NCBI Taxonomy" id="34317"/>
    <lineage>
        <taxon>Eukaryota</taxon>
        <taxon>Viridiplantae</taxon>
        <taxon>Streptophyta</taxon>
        <taxon>Embryophyta</taxon>
        <taxon>Tracheophyta</taxon>
        <taxon>Spermatophyta</taxon>
        <taxon>Magnoliopsida</taxon>
        <taxon>eudicotyledons</taxon>
        <taxon>Gunneridae</taxon>
        <taxon>Pentapetalae</taxon>
        <taxon>rosids</taxon>
        <taxon>malvids</taxon>
        <taxon>Myrtales</taxon>
        <taxon>Myrtaceae</taxon>
        <taxon>Myrtoideae</taxon>
        <taxon>Eucalypteae</taxon>
        <taxon>Eucalyptus</taxon>
    </lineage>
</organism>
<protein>
    <submittedName>
        <fullName evidence="2">Uncharacterized protein</fullName>
    </submittedName>
</protein>
<comment type="caution">
    <text evidence="2">The sequence shown here is derived from an EMBL/GenBank/DDBJ whole genome shotgun (WGS) entry which is preliminary data.</text>
</comment>
<dbReference type="EMBL" id="JBJKBG010000005">
    <property type="protein sequence ID" value="KAL3740219.1"/>
    <property type="molecule type" value="Genomic_DNA"/>
</dbReference>
<dbReference type="Pfam" id="PF03140">
    <property type="entry name" value="DUF247"/>
    <property type="match status" value="1"/>
</dbReference>
<dbReference type="PANTHER" id="PTHR31170">
    <property type="entry name" value="BNAC04G53230D PROTEIN"/>
    <property type="match status" value="1"/>
</dbReference>
<evidence type="ECO:0000256" key="1">
    <source>
        <dbReference type="SAM" id="Phobius"/>
    </source>
</evidence>
<dbReference type="AlphaFoldDB" id="A0ABD3KPI2"/>
<gene>
    <name evidence="2" type="ORF">ACJRO7_021490</name>
</gene>
<keyword evidence="1" id="KW-0472">Membrane</keyword>
<dbReference type="InterPro" id="IPR004158">
    <property type="entry name" value="DUF247_pln"/>
</dbReference>
<name>A0ABD3KPI2_EUCGL</name>
<feature type="transmembrane region" description="Helical" evidence="1">
    <location>
        <begin position="414"/>
        <end position="437"/>
    </location>
</feature>
<dbReference type="PANTHER" id="PTHR31170:SF21">
    <property type="match status" value="1"/>
</dbReference>
<sequence length="443" mass="50104">MANDGGGHQVATQREIELMRQQLLPSMSKDIEAVLKLLNESAGESSRSIFRVPQALAGGIAKACLPRIVSIGPYHHGESLQMFQVHKWRYLHTMLERTQPHGIRLENLIDVVAPKEKIIRQCYSESIENFNGPDLVKMMVLDGCFIIEFLRQIAGYVPPDRILLINSNSFVLLSLGRDLLRLENQIPYFVLDDLFEMTNVSGRTSSLDNLAFRFFSCFLEGPAIVGERSKGVHLLDLFRLSLIPTDQQDNPVDESSSYHMIKSASEFRRLGIGFNGSEASTFLEIIFDSRRRTIGIPKIKIDHDLNCILPNMVAFEQCRGQVDGHITTYAMFMGCLIHTANDVQLLRDHKVISNHGMSNEDVARFFGDLCKDVYFDVKGSYLASHFAILNEYLKYERAYFCCAQLVNAFHDNPWSALSGLAVVVTLVGLIQTVYTVLQYYHPK</sequence>
<dbReference type="Proteomes" id="UP001634007">
    <property type="component" value="Unassembled WGS sequence"/>
</dbReference>
<keyword evidence="3" id="KW-1185">Reference proteome</keyword>
<evidence type="ECO:0000313" key="2">
    <source>
        <dbReference type="EMBL" id="KAL3740219.1"/>
    </source>
</evidence>
<accession>A0ABD3KPI2</accession>
<keyword evidence="1" id="KW-1133">Transmembrane helix</keyword>